<name>A0A4Y7PI16_9AGAM</name>
<organism evidence="1 2">
    <name type="scientific">Rickenella mellea</name>
    <dbReference type="NCBI Taxonomy" id="50990"/>
    <lineage>
        <taxon>Eukaryota</taxon>
        <taxon>Fungi</taxon>
        <taxon>Dikarya</taxon>
        <taxon>Basidiomycota</taxon>
        <taxon>Agaricomycotina</taxon>
        <taxon>Agaricomycetes</taxon>
        <taxon>Hymenochaetales</taxon>
        <taxon>Rickenellaceae</taxon>
        <taxon>Rickenella</taxon>
    </lineage>
</organism>
<evidence type="ECO:0000313" key="1">
    <source>
        <dbReference type="EMBL" id="TDL14189.1"/>
    </source>
</evidence>
<dbReference type="Proteomes" id="UP000294933">
    <property type="component" value="Unassembled WGS sequence"/>
</dbReference>
<accession>A0A4Y7PI16</accession>
<protein>
    <submittedName>
        <fullName evidence="1">Uncharacterized protein</fullName>
    </submittedName>
</protein>
<evidence type="ECO:0000313" key="2">
    <source>
        <dbReference type="Proteomes" id="UP000294933"/>
    </source>
</evidence>
<dbReference type="EMBL" id="ML170375">
    <property type="protein sequence ID" value="TDL14189.1"/>
    <property type="molecule type" value="Genomic_DNA"/>
</dbReference>
<sequence>MQKNLGVLKHLKFWSKSHLTHIAKIKAYDSFYLPHTSLLMYQGDMGNYSFAPDDASNSKLPTDHFRDEVVIRYQSEVEWVQVVRVVSVNVTQSDETSTLKLVIHPQIEYCDFNVDYEIWSVGDSGFVILGKWSVGSFEFDAASGAKL</sequence>
<keyword evidence="2" id="KW-1185">Reference proteome</keyword>
<gene>
    <name evidence="1" type="ORF">BD410DRAFT_809931</name>
</gene>
<reference evidence="1 2" key="1">
    <citation type="submission" date="2018-06" db="EMBL/GenBank/DDBJ databases">
        <title>A transcriptomic atlas of mushroom development highlights an independent origin of complex multicellularity.</title>
        <authorList>
            <consortium name="DOE Joint Genome Institute"/>
            <person name="Krizsan K."/>
            <person name="Almasi E."/>
            <person name="Merenyi Z."/>
            <person name="Sahu N."/>
            <person name="Viragh M."/>
            <person name="Koszo T."/>
            <person name="Mondo S."/>
            <person name="Kiss B."/>
            <person name="Balint B."/>
            <person name="Kues U."/>
            <person name="Barry K."/>
            <person name="Hegedus J.C."/>
            <person name="Henrissat B."/>
            <person name="Johnson J."/>
            <person name="Lipzen A."/>
            <person name="Ohm R."/>
            <person name="Nagy I."/>
            <person name="Pangilinan J."/>
            <person name="Yan J."/>
            <person name="Xiong Y."/>
            <person name="Grigoriev I.V."/>
            <person name="Hibbett D.S."/>
            <person name="Nagy L.G."/>
        </authorList>
    </citation>
    <scope>NUCLEOTIDE SEQUENCE [LARGE SCALE GENOMIC DNA]</scope>
    <source>
        <strain evidence="1 2">SZMC22713</strain>
    </source>
</reference>
<proteinExistence type="predicted"/>
<dbReference type="AlphaFoldDB" id="A0A4Y7PI16"/>
<dbReference type="VEuPathDB" id="FungiDB:BD410DRAFT_809931"/>